<dbReference type="GO" id="GO:0032977">
    <property type="term" value="F:membrane insertase activity"/>
    <property type="evidence" value="ECO:0007669"/>
    <property type="project" value="InterPro"/>
</dbReference>
<evidence type="ECO:0000256" key="11">
    <source>
        <dbReference type="ARBA" id="ARBA00025034"/>
    </source>
</evidence>
<evidence type="ECO:0000256" key="16">
    <source>
        <dbReference type="RuleBase" id="RU003945"/>
    </source>
</evidence>
<dbReference type="GO" id="GO:0005886">
    <property type="term" value="C:plasma membrane"/>
    <property type="evidence" value="ECO:0007669"/>
    <property type="project" value="UniProtKB-SubCell"/>
</dbReference>
<dbReference type="NCBIfam" id="TIGR03592">
    <property type="entry name" value="yidC_oxa1_cterm"/>
    <property type="match status" value="1"/>
</dbReference>
<evidence type="ECO:0000256" key="6">
    <source>
        <dbReference type="ARBA" id="ARBA00022692"/>
    </source>
</evidence>
<dbReference type="InterPro" id="IPR001708">
    <property type="entry name" value="YidC/ALB3/OXA1/COX18"/>
</dbReference>
<evidence type="ECO:0000259" key="18">
    <source>
        <dbReference type="Pfam" id="PF02096"/>
    </source>
</evidence>
<reference evidence="19 20" key="1">
    <citation type="submission" date="2020-08" db="EMBL/GenBank/DDBJ databases">
        <title>Description of Clavibacter zhangzhiyonge sp. nov., a phytopathogenic actinobacterium isolated from barley seeds, causing leaf brown spot and decline.</title>
        <authorList>
            <person name="Tian Q."/>
            <person name="Chuan J."/>
            <person name="Zhao W."/>
            <person name="Li X."/>
        </authorList>
    </citation>
    <scope>NUCLEOTIDE SEQUENCE [LARGE SCALE GENOMIC DNA]</scope>
    <source>
        <strain evidence="19 20">DM1</strain>
    </source>
</reference>
<keyword evidence="8 17" id="KW-1133">Transmembrane helix</keyword>
<evidence type="ECO:0000313" key="19">
    <source>
        <dbReference type="EMBL" id="QOD44210.1"/>
    </source>
</evidence>
<evidence type="ECO:0000256" key="9">
    <source>
        <dbReference type="ARBA" id="ARBA00023136"/>
    </source>
</evidence>
<dbReference type="Pfam" id="PF02096">
    <property type="entry name" value="60KD_IMP"/>
    <property type="match status" value="1"/>
</dbReference>
<comment type="subunit">
    <text evidence="12">Interacts with the Sec translocase complex via SecD. Specifically interacts with transmembrane segments of nascent integral membrane proteins during membrane integration.</text>
</comment>
<keyword evidence="9 17" id="KW-0472">Membrane</keyword>
<evidence type="ECO:0000256" key="14">
    <source>
        <dbReference type="ARBA" id="ARBA00033245"/>
    </source>
</evidence>
<evidence type="ECO:0000256" key="15">
    <source>
        <dbReference type="ARBA" id="ARBA00033342"/>
    </source>
</evidence>
<evidence type="ECO:0000256" key="5">
    <source>
        <dbReference type="ARBA" id="ARBA00022475"/>
    </source>
</evidence>
<evidence type="ECO:0000313" key="20">
    <source>
        <dbReference type="Proteomes" id="UP000516660"/>
    </source>
</evidence>
<evidence type="ECO:0000256" key="3">
    <source>
        <dbReference type="ARBA" id="ARBA00015325"/>
    </source>
</evidence>
<keyword evidence="6 16" id="KW-0812">Transmembrane</keyword>
<comment type="function">
    <text evidence="11">Required for the insertion and/or proper folding and/or complex formation of integral membrane proteins into the membrane. Involved in integration of membrane proteins that insert both dependently and independently of the Sec translocase complex, as well as at least some lipoproteins. Aids folding of multispanning membrane proteins.</text>
</comment>
<evidence type="ECO:0000256" key="7">
    <source>
        <dbReference type="ARBA" id="ARBA00022927"/>
    </source>
</evidence>
<feature type="transmembrane region" description="Helical" evidence="17">
    <location>
        <begin position="203"/>
        <end position="232"/>
    </location>
</feature>
<dbReference type="GO" id="GO:0015031">
    <property type="term" value="P:protein transport"/>
    <property type="evidence" value="ECO:0007669"/>
    <property type="project" value="UniProtKB-KW"/>
</dbReference>
<evidence type="ECO:0000256" key="4">
    <source>
        <dbReference type="ARBA" id="ARBA00022448"/>
    </source>
</evidence>
<feature type="transmembrane region" description="Helical" evidence="17">
    <location>
        <begin position="35"/>
        <end position="57"/>
    </location>
</feature>
<dbReference type="CDD" id="cd20070">
    <property type="entry name" value="5TM_YidC_Alb3"/>
    <property type="match status" value="1"/>
</dbReference>
<keyword evidence="20" id="KW-1185">Reference proteome</keyword>
<feature type="domain" description="Membrane insertase YidC/Oxa/ALB C-terminal" evidence="18">
    <location>
        <begin position="37"/>
        <end position="237"/>
    </location>
</feature>
<evidence type="ECO:0000256" key="12">
    <source>
        <dbReference type="ARBA" id="ARBA00026028"/>
    </source>
</evidence>
<feature type="transmembrane region" description="Helical" evidence="17">
    <location>
        <begin position="148"/>
        <end position="173"/>
    </location>
</feature>
<accession>A0A7L7Z3A7</accession>
<evidence type="ECO:0000256" key="10">
    <source>
        <dbReference type="ARBA" id="ARBA00023186"/>
    </source>
</evidence>
<keyword evidence="7" id="KW-0653">Protein transport</keyword>
<dbReference type="KEGG" id="czh:H9X71_02325"/>
<dbReference type="GO" id="GO:0051205">
    <property type="term" value="P:protein insertion into membrane"/>
    <property type="evidence" value="ECO:0007669"/>
    <property type="project" value="TreeGrafter"/>
</dbReference>
<evidence type="ECO:0000256" key="1">
    <source>
        <dbReference type="ARBA" id="ARBA00004651"/>
    </source>
</evidence>
<comment type="subcellular location">
    <subcellularLocation>
        <location evidence="1">Cell membrane</location>
        <topology evidence="1">Multi-pass membrane protein</topology>
    </subcellularLocation>
    <subcellularLocation>
        <location evidence="16">Membrane</location>
        <topology evidence="16">Multi-pass membrane protein</topology>
    </subcellularLocation>
</comment>
<keyword evidence="5" id="KW-1003">Cell membrane</keyword>
<dbReference type="RefSeq" id="WP_191148141.1">
    <property type="nucleotide sequence ID" value="NZ_CP061274.1"/>
</dbReference>
<dbReference type="PANTHER" id="PTHR12428:SF65">
    <property type="entry name" value="CYTOCHROME C OXIDASE ASSEMBLY PROTEIN COX18, MITOCHONDRIAL"/>
    <property type="match status" value="1"/>
</dbReference>
<dbReference type="InterPro" id="IPR028055">
    <property type="entry name" value="YidC/Oxa/ALB_C"/>
</dbReference>
<organism evidence="19 20">
    <name type="scientific">Clavibacter zhangzhiyongii</name>
    <dbReference type="NCBI Taxonomy" id="2768071"/>
    <lineage>
        <taxon>Bacteria</taxon>
        <taxon>Bacillati</taxon>
        <taxon>Actinomycetota</taxon>
        <taxon>Actinomycetes</taxon>
        <taxon>Micrococcales</taxon>
        <taxon>Microbacteriaceae</taxon>
        <taxon>Clavibacter</taxon>
    </lineage>
</organism>
<comment type="similarity">
    <text evidence="2">Belongs to the OXA1/ALB3/YidC family. Type 1 subfamily.</text>
</comment>
<sequence>MDPTSIAPVRAVLDGLSQLVVGLADLIHPLAGASATGAAVILLTLGVRALLLPVGIAQVRAEVQRRRLAPALAELRRRHAGQPERLSRATQELYAREGASPLAGCLPTLAQAPVLAAVYALFVHARIGGEANALLAAPFAGVPLGTSALATAGLGPGALAVAVVVLGLLAAVVEVRRRADLRFHGAVPSADPALPGMAATMRVLPFVTVVFAAVAPLAAALHLLASAAWTLLERAALRRILGREGSGGTASA</sequence>
<dbReference type="Proteomes" id="UP000516660">
    <property type="component" value="Chromosome"/>
</dbReference>
<gene>
    <name evidence="19" type="primary">yidC</name>
    <name evidence="19" type="ORF">H9X71_02325</name>
</gene>
<dbReference type="EMBL" id="CP061274">
    <property type="protein sequence ID" value="QOD44210.1"/>
    <property type="molecule type" value="Genomic_DNA"/>
</dbReference>
<protein>
    <recommendedName>
        <fullName evidence="3">Membrane protein insertase YidC</fullName>
    </recommendedName>
    <alternativeName>
        <fullName evidence="15">Foldase YidC</fullName>
    </alternativeName>
    <alternativeName>
        <fullName evidence="14">Membrane integrase YidC</fullName>
    </alternativeName>
    <alternativeName>
        <fullName evidence="13">Membrane protein YidC</fullName>
    </alternativeName>
</protein>
<dbReference type="AlphaFoldDB" id="A0A7L7Z3A7"/>
<name>A0A7L7Z3A7_9MICO</name>
<evidence type="ECO:0000256" key="13">
    <source>
        <dbReference type="ARBA" id="ARBA00031538"/>
    </source>
</evidence>
<evidence type="ECO:0000256" key="17">
    <source>
        <dbReference type="SAM" id="Phobius"/>
    </source>
</evidence>
<evidence type="ECO:0000256" key="2">
    <source>
        <dbReference type="ARBA" id="ARBA00010527"/>
    </source>
</evidence>
<keyword evidence="4" id="KW-0813">Transport</keyword>
<dbReference type="InterPro" id="IPR047196">
    <property type="entry name" value="YidC_ALB_C"/>
</dbReference>
<evidence type="ECO:0000256" key="8">
    <source>
        <dbReference type="ARBA" id="ARBA00022989"/>
    </source>
</evidence>
<proteinExistence type="inferred from homology"/>
<dbReference type="PANTHER" id="PTHR12428">
    <property type="entry name" value="OXA1"/>
    <property type="match status" value="1"/>
</dbReference>
<keyword evidence="10" id="KW-0143">Chaperone</keyword>